<protein>
    <submittedName>
        <fullName evidence="3">DUF4296 domain-containing protein</fullName>
    </submittedName>
</protein>
<dbReference type="RefSeq" id="WP_208058476.1">
    <property type="nucleotide sequence ID" value="NZ_JAGDYP010000003.1"/>
</dbReference>
<feature type="domain" description="DUF4296" evidence="2">
    <location>
        <begin position="25"/>
        <end position="107"/>
    </location>
</feature>
<dbReference type="Pfam" id="PF14129">
    <property type="entry name" value="DUF4296"/>
    <property type="match status" value="1"/>
</dbReference>
<dbReference type="PROSITE" id="PS51257">
    <property type="entry name" value="PROKAR_LIPOPROTEIN"/>
    <property type="match status" value="1"/>
</dbReference>
<dbReference type="Proteomes" id="UP000681610">
    <property type="component" value="Unassembled WGS sequence"/>
</dbReference>
<gene>
    <name evidence="3" type="ORF">J4N46_05585</name>
</gene>
<feature type="region of interest" description="Disordered" evidence="1">
    <location>
        <begin position="111"/>
        <end position="145"/>
    </location>
</feature>
<evidence type="ECO:0000256" key="1">
    <source>
        <dbReference type="SAM" id="MobiDB-lite"/>
    </source>
</evidence>
<proteinExistence type="predicted"/>
<keyword evidence="4" id="KW-1185">Reference proteome</keyword>
<sequence>MRSFLYIVVIALFFGGCKRNIVPKPDHFLDAKQMEQLLYDLALLESIKNYDAQYLDSLQGTPQEYIYNKYGTDSIAIAQNMIYYASFPKVYDQIVHNVDTRLKEQRDSLQAIQNRPTPKSESKQPELDQINKVDQFNNTDSLSIQ</sequence>
<feature type="compositionally biased region" description="Polar residues" evidence="1">
    <location>
        <begin position="132"/>
        <end position="145"/>
    </location>
</feature>
<evidence type="ECO:0000313" key="4">
    <source>
        <dbReference type="Proteomes" id="UP000681610"/>
    </source>
</evidence>
<reference evidence="3 4" key="1">
    <citation type="submission" date="2021-03" db="EMBL/GenBank/DDBJ databases">
        <title>Isolation and description of Capnocytophaga bilenii sp. nov., a novel Capnocytophaga species, isolated from a gingivitis subject.</title>
        <authorList>
            <person name="Antezack A."/>
            <person name="Monnet-Corti V."/>
            <person name="La Scola B."/>
        </authorList>
    </citation>
    <scope>NUCLEOTIDE SEQUENCE [LARGE SCALE GENOMIC DNA]</scope>
    <source>
        <strain evidence="3 4">Marseille-Q4570</strain>
    </source>
</reference>
<name>A0ABS3PX51_9FLAO</name>
<evidence type="ECO:0000313" key="3">
    <source>
        <dbReference type="EMBL" id="MBO1883895.1"/>
    </source>
</evidence>
<organism evidence="3 4">
    <name type="scientific">Capnocytophaga bilenii</name>
    <dbReference type="NCBI Taxonomy" id="2819369"/>
    <lineage>
        <taxon>Bacteria</taxon>
        <taxon>Pseudomonadati</taxon>
        <taxon>Bacteroidota</taxon>
        <taxon>Flavobacteriia</taxon>
        <taxon>Flavobacteriales</taxon>
        <taxon>Flavobacteriaceae</taxon>
        <taxon>Capnocytophaga</taxon>
    </lineage>
</organism>
<evidence type="ECO:0000259" key="2">
    <source>
        <dbReference type="Pfam" id="PF14129"/>
    </source>
</evidence>
<comment type="caution">
    <text evidence="3">The sequence shown here is derived from an EMBL/GenBank/DDBJ whole genome shotgun (WGS) entry which is preliminary data.</text>
</comment>
<dbReference type="EMBL" id="JAGDYP010000003">
    <property type="protein sequence ID" value="MBO1883895.1"/>
    <property type="molecule type" value="Genomic_DNA"/>
</dbReference>
<feature type="compositionally biased region" description="Basic and acidic residues" evidence="1">
    <location>
        <begin position="118"/>
        <end position="131"/>
    </location>
</feature>
<dbReference type="InterPro" id="IPR025381">
    <property type="entry name" value="DUF4296"/>
</dbReference>
<accession>A0ABS3PX51</accession>